<evidence type="ECO:0000313" key="4">
    <source>
        <dbReference type="Proteomes" id="UP000591735"/>
    </source>
</evidence>
<comment type="caution">
    <text evidence="3">The sequence shown here is derived from an EMBL/GenBank/DDBJ whole genome shotgun (WGS) entry which is preliminary data.</text>
</comment>
<dbReference type="Proteomes" id="UP000591735">
    <property type="component" value="Unassembled WGS sequence"/>
</dbReference>
<protein>
    <submittedName>
        <fullName evidence="3">Tetratricopeptide (TPR) repeat protein</fullName>
    </submittedName>
</protein>
<dbReference type="InterPro" id="IPR019734">
    <property type="entry name" value="TPR_rpt"/>
</dbReference>
<feature type="region of interest" description="Disordered" evidence="2">
    <location>
        <begin position="1"/>
        <end position="91"/>
    </location>
</feature>
<dbReference type="RefSeq" id="WP_183700314.1">
    <property type="nucleotide sequence ID" value="NZ_JACHFE010000002.1"/>
</dbReference>
<dbReference type="Pfam" id="PF05944">
    <property type="entry name" value="Phage_term_smal"/>
    <property type="match status" value="1"/>
</dbReference>
<keyword evidence="1" id="KW-0802">TPR repeat</keyword>
<accession>A0A840U5R9</accession>
<dbReference type="GO" id="GO:0003677">
    <property type="term" value="F:DNA binding"/>
    <property type="evidence" value="ECO:0007669"/>
    <property type="project" value="InterPro"/>
</dbReference>
<keyword evidence="4" id="KW-1185">Reference proteome</keyword>
<organism evidence="3 4">
    <name type="scientific">Marinobacter oulmenensis</name>
    <dbReference type="NCBI Taxonomy" id="643747"/>
    <lineage>
        <taxon>Bacteria</taxon>
        <taxon>Pseudomonadati</taxon>
        <taxon>Pseudomonadota</taxon>
        <taxon>Gammaproteobacteria</taxon>
        <taxon>Pseudomonadales</taxon>
        <taxon>Marinobacteraceae</taxon>
        <taxon>Marinobacter</taxon>
    </lineage>
</organism>
<reference evidence="3 4" key="1">
    <citation type="submission" date="2020-08" db="EMBL/GenBank/DDBJ databases">
        <title>Genomic Encyclopedia of Type Strains, Phase IV (KMG-IV): sequencing the most valuable type-strain genomes for metagenomic binning, comparative biology and taxonomic classification.</title>
        <authorList>
            <person name="Goeker M."/>
        </authorList>
    </citation>
    <scope>NUCLEOTIDE SEQUENCE [LARGE SCALE GENOMIC DNA]</scope>
    <source>
        <strain evidence="3 4">DSM 22359</strain>
    </source>
</reference>
<name>A0A840U5R9_9GAMM</name>
<feature type="repeat" description="TPR" evidence="1">
    <location>
        <begin position="231"/>
        <end position="264"/>
    </location>
</feature>
<evidence type="ECO:0000256" key="2">
    <source>
        <dbReference type="SAM" id="MobiDB-lite"/>
    </source>
</evidence>
<dbReference type="PROSITE" id="PS50005">
    <property type="entry name" value="TPR"/>
    <property type="match status" value="1"/>
</dbReference>
<dbReference type="InterPro" id="IPR010270">
    <property type="entry name" value="Phage_P2_GpM"/>
</dbReference>
<feature type="compositionally biased region" description="Polar residues" evidence="2">
    <location>
        <begin position="46"/>
        <end position="57"/>
    </location>
</feature>
<feature type="compositionally biased region" description="Basic and acidic residues" evidence="2">
    <location>
        <begin position="22"/>
        <end position="42"/>
    </location>
</feature>
<dbReference type="EMBL" id="JACHFE010000002">
    <property type="protein sequence ID" value="MBB5320479.1"/>
    <property type="molecule type" value="Genomic_DNA"/>
</dbReference>
<sequence>MVSPAKKAFEKKRVARVAAQEQAEKQARLEAEKRQKELEERRQKHQISQPPSAQESGPVSAPANSPAKKVRTQQQAKKEAQGATDSQPHGSAYDLHYASMMEDMRALHDIESVQGKIERKRELLPKYEDYVAGVMEGGTGHQDDVIMNIMVWYLDTGQLEKGLDIAEYAAKHGLETPDRYQRSTAALVSEEVADFVLKERGEGEEPAEYLAQVSRALINFGESDMHDQIKAKLYKAHGYLLREAEQPERAVESLKKALELDERAGVKMDIQALEKQLKNSGQ</sequence>
<dbReference type="AlphaFoldDB" id="A0A840U5R9"/>
<dbReference type="GO" id="GO:0004519">
    <property type="term" value="F:endonuclease activity"/>
    <property type="evidence" value="ECO:0007669"/>
    <property type="project" value="InterPro"/>
</dbReference>
<proteinExistence type="predicted"/>
<evidence type="ECO:0000256" key="1">
    <source>
        <dbReference type="PROSITE-ProRule" id="PRU00339"/>
    </source>
</evidence>
<evidence type="ECO:0000313" key="3">
    <source>
        <dbReference type="EMBL" id="MBB5320479.1"/>
    </source>
</evidence>
<gene>
    <name evidence="3" type="ORF">HNR38_000951</name>
</gene>